<evidence type="ECO:0000256" key="10">
    <source>
        <dbReference type="SAM" id="MobiDB-lite"/>
    </source>
</evidence>
<evidence type="ECO:0000256" key="5">
    <source>
        <dbReference type="ARBA" id="ARBA00022777"/>
    </source>
</evidence>
<keyword evidence="5" id="KW-0418">Kinase</keyword>
<dbReference type="InterPro" id="IPR008271">
    <property type="entry name" value="Ser/Thr_kinase_AS"/>
</dbReference>
<dbReference type="GO" id="GO:0004674">
    <property type="term" value="F:protein serine/threonine kinase activity"/>
    <property type="evidence" value="ECO:0007669"/>
    <property type="project" value="UniProtKB-KW"/>
</dbReference>
<reference evidence="13" key="1">
    <citation type="journal article" date="2014" name="BMC Genomics">
        <title>Genome characteristics reveal the impact of lichenization on lichen-forming fungus Endocarpon pusillum Hedwig (Verrucariales, Ascomycota).</title>
        <authorList>
            <person name="Wang Y.-Y."/>
            <person name="Liu B."/>
            <person name="Zhang X.-Y."/>
            <person name="Zhou Q.-M."/>
            <person name="Zhang T."/>
            <person name="Li H."/>
            <person name="Yu Y.-F."/>
            <person name="Zhang X.-L."/>
            <person name="Hao X.-Y."/>
            <person name="Wang M."/>
            <person name="Wang L."/>
            <person name="Wei J.-C."/>
        </authorList>
    </citation>
    <scope>NUCLEOTIDE SEQUENCE [LARGE SCALE GENOMIC DNA]</scope>
    <source>
        <strain evidence="13">Z07020 / HMAS-L-300199</strain>
    </source>
</reference>
<feature type="repeat" description="ANK" evidence="9">
    <location>
        <begin position="1013"/>
        <end position="1045"/>
    </location>
</feature>
<keyword evidence="2" id="KW-0723">Serine/threonine-protein kinase</keyword>
<dbReference type="GeneID" id="19238438"/>
<evidence type="ECO:0000256" key="8">
    <source>
        <dbReference type="ARBA" id="ARBA00048679"/>
    </source>
</evidence>
<dbReference type="Pfam" id="PF12796">
    <property type="entry name" value="Ank_2"/>
    <property type="match status" value="2"/>
</dbReference>
<dbReference type="eggNOG" id="KOG4721">
    <property type="taxonomic scope" value="Eukaryota"/>
</dbReference>
<sequence length="1101" mass="123533">MALNPVSFFRTFVAPSFLAKRIPADELDKALDKWCEPPLENDSRRQRILSATAFKNIRNLLSHYDDPIKQKEWALRPRIFTILRNIQRLDTMPEFIACKYMDDMLPFNEHELPSSLGHSRHAFVNLQACCLTEAAELEKGDKGKHVQFSRNGDLHFIQIAELGSGGFGRVDKVWSRLSHRQFARKKFLRSWGVQQTQQRYGWFEKEIGALKKLSHRHLVKIKGTYTDLNCFAFLMEPVAEYNLEQYLGKIQLQHMGNLRNFFGCLANAVTYLHDVKVYHMDIKLLNILVKGNQVYLTDFGAAHDWSQKDRSTTWATTPRTVRYMPPEQAADPNAPKNYCIDIWSLGVVFLEMATVLRGAKLKDLYAYFTSHGSRHPYVYDNPVATNNWLEKLRSRDGPDYDNLPLMWVKDMLAREPRNRPYARQIRGQILAAHGFCGSCCALSEQSVGQSPHMAMEEETSDDESVAEFVDADETHLVIEEDDNPTLEPQRKTTIQSWIERTEAAGMQQYLQASTIGELPFDVEDDDSGRGGQELSALEENQDPIPARLSNITFWADSSDKIGSQQNVLNAQNGELVFDVESDDSDSHKSDHSVLTVNDAQEREALTIQRQLDVIEEEGDISPAAAFSIAKLGSVEAIPEIEPTDNFRAHVQDSSSKEETSVVARQSEHGTSNVQLQAVCESAAEGHNDRLIDLARSIEHPQSDLVTEVVAKVAAGSIANTAPLTIKNLKQLESGDIRKKRSMRLKSRVVAKKYMQQVCVKETEAATSIMSRRTSAELKGLTLSVWASNSAPILENYVRKGNVAAVRALLKAGCNPGTKQNPKRGPLIAAVEGASLRHNKCADVLLRAGANVNMKTPRTGRTVLSLAIEHQYFHGYRGLIWTLLNWGADPNIKDRNGDYPLLQILYGGYSPLEEHRRQALALILDKSRYPTNVNVEPPGTLNMPLHLAVRRKDPWAVGMLLEKGAIHGARNGAGQTPFALAISTWSREMTKDHKEVSRLLLARGADPNETFGASQRPALHSAIKNGHTDLVELLVRYSADPFKTNNRGQNAYMLCNTELRQGRLTLKLTDEIRSVLDLHNNPYWNSDASGSISDSTELEPPE</sequence>
<keyword evidence="13" id="KW-1185">Reference proteome</keyword>
<evidence type="ECO:0000256" key="4">
    <source>
        <dbReference type="ARBA" id="ARBA00022741"/>
    </source>
</evidence>
<evidence type="ECO:0000256" key="7">
    <source>
        <dbReference type="ARBA" id="ARBA00047899"/>
    </source>
</evidence>
<dbReference type="EMBL" id="KE720887">
    <property type="protein sequence ID" value="ERF74205.1"/>
    <property type="molecule type" value="Genomic_DNA"/>
</dbReference>
<dbReference type="PROSITE" id="PS50011">
    <property type="entry name" value="PROTEIN_KINASE_DOM"/>
    <property type="match status" value="1"/>
</dbReference>
<feature type="repeat" description="ANK" evidence="9">
    <location>
        <begin position="858"/>
        <end position="894"/>
    </location>
</feature>
<dbReference type="GO" id="GO:0005634">
    <property type="term" value="C:nucleus"/>
    <property type="evidence" value="ECO:0007669"/>
    <property type="project" value="TreeGrafter"/>
</dbReference>
<dbReference type="SUPFAM" id="SSF48403">
    <property type="entry name" value="Ankyrin repeat"/>
    <property type="match status" value="1"/>
</dbReference>
<dbReference type="Gene3D" id="1.10.510.10">
    <property type="entry name" value="Transferase(Phosphotransferase) domain 1"/>
    <property type="match status" value="1"/>
</dbReference>
<dbReference type="RefSeq" id="XP_007800144.1">
    <property type="nucleotide sequence ID" value="XM_007801953.1"/>
</dbReference>
<dbReference type="AlphaFoldDB" id="U1HUB3"/>
<evidence type="ECO:0000256" key="6">
    <source>
        <dbReference type="ARBA" id="ARBA00022840"/>
    </source>
</evidence>
<comment type="catalytic activity">
    <reaction evidence="8">
        <text>L-seryl-[protein] + ATP = O-phospho-L-seryl-[protein] + ADP + H(+)</text>
        <dbReference type="Rhea" id="RHEA:17989"/>
        <dbReference type="Rhea" id="RHEA-COMP:9863"/>
        <dbReference type="Rhea" id="RHEA-COMP:11604"/>
        <dbReference type="ChEBI" id="CHEBI:15378"/>
        <dbReference type="ChEBI" id="CHEBI:29999"/>
        <dbReference type="ChEBI" id="CHEBI:30616"/>
        <dbReference type="ChEBI" id="CHEBI:83421"/>
        <dbReference type="ChEBI" id="CHEBI:456216"/>
        <dbReference type="EC" id="2.7.11.1"/>
    </reaction>
</comment>
<dbReference type="PANTHER" id="PTHR43671">
    <property type="entry name" value="SERINE/THREONINE-PROTEIN KINASE NEK"/>
    <property type="match status" value="1"/>
</dbReference>
<dbReference type="InterPro" id="IPR002110">
    <property type="entry name" value="Ankyrin_rpt"/>
</dbReference>
<feature type="domain" description="Protein kinase" evidence="11">
    <location>
        <begin position="156"/>
        <end position="436"/>
    </location>
</feature>
<dbReference type="SUPFAM" id="SSF56112">
    <property type="entry name" value="Protein kinase-like (PK-like)"/>
    <property type="match status" value="1"/>
</dbReference>
<dbReference type="SMART" id="SM00248">
    <property type="entry name" value="ANK"/>
    <property type="match status" value="6"/>
</dbReference>
<dbReference type="EC" id="2.7.11.1" evidence="1"/>
<evidence type="ECO:0000256" key="1">
    <source>
        <dbReference type="ARBA" id="ARBA00012513"/>
    </source>
</evidence>
<dbReference type="InterPro" id="IPR036770">
    <property type="entry name" value="Ankyrin_rpt-contain_sf"/>
</dbReference>
<dbReference type="GO" id="GO:0005524">
    <property type="term" value="F:ATP binding"/>
    <property type="evidence" value="ECO:0007669"/>
    <property type="project" value="UniProtKB-KW"/>
</dbReference>
<evidence type="ECO:0000259" key="11">
    <source>
        <dbReference type="PROSITE" id="PS50011"/>
    </source>
</evidence>
<dbReference type="OrthoDB" id="4433627at2759"/>
<accession>U1HUB3</accession>
<dbReference type="Proteomes" id="UP000019373">
    <property type="component" value="Unassembled WGS sequence"/>
</dbReference>
<dbReference type="InterPro" id="IPR011009">
    <property type="entry name" value="Kinase-like_dom_sf"/>
</dbReference>
<dbReference type="OMA" id="GCNPGTK"/>
<feature type="region of interest" description="Disordered" evidence="10">
    <location>
        <begin position="648"/>
        <end position="669"/>
    </location>
</feature>
<feature type="region of interest" description="Disordered" evidence="10">
    <location>
        <begin position="523"/>
        <end position="542"/>
    </location>
</feature>
<dbReference type="PROSITE" id="PS50088">
    <property type="entry name" value="ANK_REPEAT"/>
    <property type="match status" value="2"/>
</dbReference>
<evidence type="ECO:0000313" key="12">
    <source>
        <dbReference type="EMBL" id="ERF74205.1"/>
    </source>
</evidence>
<dbReference type="PROSITE" id="PS50297">
    <property type="entry name" value="ANK_REP_REGION"/>
    <property type="match status" value="1"/>
</dbReference>
<proteinExistence type="predicted"/>
<evidence type="ECO:0000256" key="3">
    <source>
        <dbReference type="ARBA" id="ARBA00022679"/>
    </source>
</evidence>
<keyword evidence="6" id="KW-0067">ATP-binding</keyword>
<dbReference type="PROSITE" id="PS00108">
    <property type="entry name" value="PROTEIN_KINASE_ST"/>
    <property type="match status" value="1"/>
</dbReference>
<gene>
    <name evidence="12" type="ORF">EPUS_03395</name>
</gene>
<evidence type="ECO:0000256" key="2">
    <source>
        <dbReference type="ARBA" id="ARBA00022527"/>
    </source>
</evidence>
<dbReference type="HOGENOM" id="CLU_283143_0_0_1"/>
<dbReference type="InterPro" id="IPR050660">
    <property type="entry name" value="NEK_Ser/Thr_kinase"/>
</dbReference>
<organism evidence="12 13">
    <name type="scientific">Endocarpon pusillum (strain Z07020 / HMAS-L-300199)</name>
    <name type="common">Lichen-forming fungus</name>
    <dbReference type="NCBI Taxonomy" id="1263415"/>
    <lineage>
        <taxon>Eukaryota</taxon>
        <taxon>Fungi</taxon>
        <taxon>Dikarya</taxon>
        <taxon>Ascomycota</taxon>
        <taxon>Pezizomycotina</taxon>
        <taxon>Eurotiomycetes</taxon>
        <taxon>Chaetothyriomycetidae</taxon>
        <taxon>Verrucariales</taxon>
        <taxon>Verrucariaceae</taxon>
        <taxon>Endocarpon</taxon>
    </lineage>
</organism>
<keyword evidence="9" id="KW-0040">ANK repeat</keyword>
<evidence type="ECO:0000256" key="9">
    <source>
        <dbReference type="PROSITE-ProRule" id="PRU00023"/>
    </source>
</evidence>
<evidence type="ECO:0000313" key="13">
    <source>
        <dbReference type="Proteomes" id="UP000019373"/>
    </source>
</evidence>
<name>U1HUB3_ENDPU</name>
<feature type="compositionally biased region" description="Basic and acidic residues" evidence="10">
    <location>
        <begin position="648"/>
        <end position="659"/>
    </location>
</feature>
<dbReference type="PANTHER" id="PTHR43671:SF98">
    <property type="entry name" value="SERINE_THREONINE-PROTEIN KINASE NEK11"/>
    <property type="match status" value="1"/>
</dbReference>
<keyword evidence="4" id="KW-0547">Nucleotide-binding</keyword>
<dbReference type="Gene3D" id="1.25.40.20">
    <property type="entry name" value="Ankyrin repeat-containing domain"/>
    <property type="match status" value="2"/>
</dbReference>
<dbReference type="Pfam" id="PF00069">
    <property type="entry name" value="Pkinase"/>
    <property type="match status" value="1"/>
</dbReference>
<dbReference type="SMART" id="SM00220">
    <property type="entry name" value="S_TKc"/>
    <property type="match status" value="1"/>
</dbReference>
<dbReference type="CDD" id="cd00180">
    <property type="entry name" value="PKc"/>
    <property type="match status" value="1"/>
</dbReference>
<dbReference type="eggNOG" id="KOG4177">
    <property type="taxonomic scope" value="Eukaryota"/>
</dbReference>
<keyword evidence="3" id="KW-0808">Transferase</keyword>
<dbReference type="InterPro" id="IPR000719">
    <property type="entry name" value="Prot_kinase_dom"/>
</dbReference>
<protein>
    <recommendedName>
        <fullName evidence="1">non-specific serine/threonine protein kinase</fullName>
        <ecNumber evidence="1">2.7.11.1</ecNumber>
    </recommendedName>
</protein>
<comment type="catalytic activity">
    <reaction evidence="7">
        <text>L-threonyl-[protein] + ATP = O-phospho-L-threonyl-[protein] + ADP + H(+)</text>
        <dbReference type="Rhea" id="RHEA:46608"/>
        <dbReference type="Rhea" id="RHEA-COMP:11060"/>
        <dbReference type="Rhea" id="RHEA-COMP:11605"/>
        <dbReference type="ChEBI" id="CHEBI:15378"/>
        <dbReference type="ChEBI" id="CHEBI:30013"/>
        <dbReference type="ChEBI" id="CHEBI:30616"/>
        <dbReference type="ChEBI" id="CHEBI:61977"/>
        <dbReference type="ChEBI" id="CHEBI:456216"/>
        <dbReference type="EC" id="2.7.11.1"/>
    </reaction>
</comment>